<dbReference type="AlphaFoldDB" id="A0AAN6WLS6"/>
<dbReference type="Proteomes" id="UP001302126">
    <property type="component" value="Unassembled WGS sequence"/>
</dbReference>
<keyword evidence="1" id="KW-0732">Signal</keyword>
<name>A0AAN6WLS6_9PEZI</name>
<dbReference type="PANTHER" id="PTHR37315">
    <property type="entry name" value="UPF0311 PROTEIN BLR7842"/>
    <property type="match status" value="1"/>
</dbReference>
<dbReference type="EMBL" id="MU864625">
    <property type="protein sequence ID" value="KAK4182667.1"/>
    <property type="molecule type" value="Genomic_DNA"/>
</dbReference>
<evidence type="ECO:0000313" key="2">
    <source>
        <dbReference type="EMBL" id="KAK4182667.1"/>
    </source>
</evidence>
<keyword evidence="3" id="KW-1185">Reference proteome</keyword>
<feature type="chain" id="PRO_5042932332" evidence="1">
    <location>
        <begin position="22"/>
        <end position="173"/>
    </location>
</feature>
<sequence length="173" mass="18544">MAPPSVLSLLSLFLLLGSVTADGGDRNDNKIKYPNAPELTFLYTVNITGGASYFIGEVPRGKRNVVAIVGGAFAGPKLKGTVAPVGGDWSLRDNNGTITADVRQTFKTDDGAYIQVFETGTTQSDGTAYVRLTFETGNEKYYWLSYIVAIGIIRLVGPGQLTIDTWQVCCPLA</sequence>
<protein>
    <submittedName>
        <fullName evidence="2">Uncharacterized protein</fullName>
    </submittedName>
</protein>
<comment type="caution">
    <text evidence="2">The sequence shown here is derived from an EMBL/GenBank/DDBJ whole genome shotgun (WGS) entry which is preliminary data.</text>
</comment>
<organism evidence="2 3">
    <name type="scientific">Podospora australis</name>
    <dbReference type="NCBI Taxonomy" id="1536484"/>
    <lineage>
        <taxon>Eukaryota</taxon>
        <taxon>Fungi</taxon>
        <taxon>Dikarya</taxon>
        <taxon>Ascomycota</taxon>
        <taxon>Pezizomycotina</taxon>
        <taxon>Sordariomycetes</taxon>
        <taxon>Sordariomycetidae</taxon>
        <taxon>Sordariales</taxon>
        <taxon>Podosporaceae</taxon>
        <taxon>Podospora</taxon>
    </lineage>
</organism>
<feature type="signal peptide" evidence="1">
    <location>
        <begin position="1"/>
        <end position="21"/>
    </location>
</feature>
<proteinExistence type="predicted"/>
<accession>A0AAN6WLS6</accession>
<gene>
    <name evidence="2" type="ORF">QBC35DRAFT_546357</name>
</gene>
<reference evidence="2" key="1">
    <citation type="journal article" date="2023" name="Mol. Phylogenet. Evol.">
        <title>Genome-scale phylogeny and comparative genomics of the fungal order Sordariales.</title>
        <authorList>
            <person name="Hensen N."/>
            <person name="Bonometti L."/>
            <person name="Westerberg I."/>
            <person name="Brannstrom I.O."/>
            <person name="Guillou S."/>
            <person name="Cros-Aarteil S."/>
            <person name="Calhoun S."/>
            <person name="Haridas S."/>
            <person name="Kuo A."/>
            <person name="Mondo S."/>
            <person name="Pangilinan J."/>
            <person name="Riley R."/>
            <person name="LaButti K."/>
            <person name="Andreopoulos B."/>
            <person name="Lipzen A."/>
            <person name="Chen C."/>
            <person name="Yan M."/>
            <person name="Daum C."/>
            <person name="Ng V."/>
            <person name="Clum A."/>
            <person name="Steindorff A."/>
            <person name="Ohm R.A."/>
            <person name="Martin F."/>
            <person name="Silar P."/>
            <person name="Natvig D.O."/>
            <person name="Lalanne C."/>
            <person name="Gautier V."/>
            <person name="Ament-Velasquez S.L."/>
            <person name="Kruys A."/>
            <person name="Hutchinson M.I."/>
            <person name="Powell A.J."/>
            <person name="Barry K."/>
            <person name="Miller A.N."/>
            <person name="Grigoriev I.V."/>
            <person name="Debuchy R."/>
            <person name="Gladieux P."/>
            <person name="Hiltunen Thoren M."/>
            <person name="Johannesson H."/>
        </authorList>
    </citation>
    <scope>NUCLEOTIDE SEQUENCE</scope>
    <source>
        <strain evidence="2">PSN309</strain>
    </source>
</reference>
<dbReference type="PANTHER" id="PTHR37315:SF1">
    <property type="entry name" value="UPF0311 PROTEIN BLR7842"/>
    <property type="match status" value="1"/>
</dbReference>
<reference evidence="2" key="2">
    <citation type="submission" date="2023-05" db="EMBL/GenBank/DDBJ databases">
        <authorList>
            <consortium name="Lawrence Berkeley National Laboratory"/>
            <person name="Steindorff A."/>
            <person name="Hensen N."/>
            <person name="Bonometti L."/>
            <person name="Westerberg I."/>
            <person name="Brannstrom I.O."/>
            <person name="Guillou S."/>
            <person name="Cros-Aarteil S."/>
            <person name="Calhoun S."/>
            <person name="Haridas S."/>
            <person name="Kuo A."/>
            <person name="Mondo S."/>
            <person name="Pangilinan J."/>
            <person name="Riley R."/>
            <person name="Labutti K."/>
            <person name="Andreopoulos B."/>
            <person name="Lipzen A."/>
            <person name="Chen C."/>
            <person name="Yanf M."/>
            <person name="Daum C."/>
            <person name="Ng V."/>
            <person name="Clum A."/>
            <person name="Ohm R."/>
            <person name="Martin F."/>
            <person name="Silar P."/>
            <person name="Natvig D."/>
            <person name="Lalanne C."/>
            <person name="Gautier V."/>
            <person name="Ament-Velasquez S.L."/>
            <person name="Kruys A."/>
            <person name="Hutchinson M.I."/>
            <person name="Powell A.J."/>
            <person name="Barry K."/>
            <person name="Miller A.N."/>
            <person name="Grigoriev I.V."/>
            <person name="Debuchy R."/>
            <person name="Gladieux P."/>
            <person name="Thoren M.H."/>
            <person name="Johannesson H."/>
        </authorList>
    </citation>
    <scope>NUCLEOTIDE SEQUENCE</scope>
    <source>
        <strain evidence="2">PSN309</strain>
    </source>
</reference>
<dbReference type="Gene3D" id="2.40.160.20">
    <property type="match status" value="1"/>
</dbReference>
<evidence type="ECO:0000256" key="1">
    <source>
        <dbReference type="SAM" id="SignalP"/>
    </source>
</evidence>
<dbReference type="Pfam" id="PF11578">
    <property type="entry name" value="DUF3237"/>
    <property type="match status" value="1"/>
</dbReference>
<dbReference type="InterPro" id="IPR020915">
    <property type="entry name" value="UPF0311"/>
</dbReference>
<evidence type="ECO:0000313" key="3">
    <source>
        <dbReference type="Proteomes" id="UP001302126"/>
    </source>
</evidence>